<feature type="modified residue" description="4-aspartylphosphate" evidence="2">
    <location>
        <position position="54"/>
    </location>
</feature>
<dbReference type="GO" id="GO:0000160">
    <property type="term" value="P:phosphorelay signal transduction system"/>
    <property type="evidence" value="ECO:0007669"/>
    <property type="project" value="InterPro"/>
</dbReference>
<dbReference type="InterPro" id="IPR011006">
    <property type="entry name" value="CheY-like_superfamily"/>
</dbReference>
<dbReference type="PROSITE" id="PS50110">
    <property type="entry name" value="RESPONSE_REGULATORY"/>
    <property type="match status" value="1"/>
</dbReference>
<evidence type="ECO:0000313" key="4">
    <source>
        <dbReference type="EMBL" id="SEO33569.1"/>
    </source>
</evidence>
<evidence type="ECO:0000256" key="2">
    <source>
        <dbReference type="PROSITE-ProRule" id="PRU00169"/>
    </source>
</evidence>
<dbReference type="PANTHER" id="PTHR44591">
    <property type="entry name" value="STRESS RESPONSE REGULATOR PROTEIN 1"/>
    <property type="match status" value="1"/>
</dbReference>
<dbReference type="Proteomes" id="UP000183002">
    <property type="component" value="Unassembled WGS sequence"/>
</dbReference>
<gene>
    <name evidence="4" type="ORF">SAMN05216227_11052</name>
</gene>
<evidence type="ECO:0000259" key="3">
    <source>
        <dbReference type="PROSITE" id="PS50110"/>
    </source>
</evidence>
<dbReference type="STRING" id="1077947.SAMN05216227_11052"/>
<reference evidence="4 5" key="1">
    <citation type="submission" date="2016-10" db="EMBL/GenBank/DDBJ databases">
        <authorList>
            <person name="de Groot N.N."/>
        </authorList>
    </citation>
    <scope>NUCLEOTIDE SEQUENCE [LARGE SCALE GENOMIC DNA]</scope>
    <source>
        <strain evidence="4 5">CGMCC 1.10836</strain>
    </source>
</reference>
<dbReference type="SMART" id="SM00448">
    <property type="entry name" value="REC"/>
    <property type="match status" value="1"/>
</dbReference>
<dbReference type="Gene3D" id="3.40.50.2300">
    <property type="match status" value="1"/>
</dbReference>
<dbReference type="PANTHER" id="PTHR44591:SF3">
    <property type="entry name" value="RESPONSE REGULATORY DOMAIN-CONTAINING PROTEIN"/>
    <property type="match status" value="1"/>
</dbReference>
<keyword evidence="5" id="KW-1185">Reference proteome</keyword>
<accession>A0A1H8NVB2</accession>
<evidence type="ECO:0000256" key="1">
    <source>
        <dbReference type="ARBA" id="ARBA00022553"/>
    </source>
</evidence>
<proteinExistence type="predicted"/>
<dbReference type="Pfam" id="PF00072">
    <property type="entry name" value="Response_reg"/>
    <property type="match status" value="1"/>
</dbReference>
<evidence type="ECO:0000313" key="5">
    <source>
        <dbReference type="Proteomes" id="UP000183002"/>
    </source>
</evidence>
<name>A0A1H8NVB2_9RHOB</name>
<feature type="domain" description="Response regulatory" evidence="3">
    <location>
        <begin position="2"/>
        <end position="121"/>
    </location>
</feature>
<dbReference type="RefSeq" id="WP_050518362.1">
    <property type="nucleotide sequence ID" value="NZ_FOCO01000105.1"/>
</dbReference>
<dbReference type="AlphaFoldDB" id="A0A1H8NVB2"/>
<dbReference type="InterPro" id="IPR050595">
    <property type="entry name" value="Bact_response_regulator"/>
</dbReference>
<dbReference type="SUPFAM" id="SSF52172">
    <property type="entry name" value="CheY-like"/>
    <property type="match status" value="1"/>
</dbReference>
<dbReference type="EMBL" id="FOCO01000105">
    <property type="protein sequence ID" value="SEO33569.1"/>
    <property type="molecule type" value="Genomic_DNA"/>
</dbReference>
<organism evidence="4 5">
    <name type="scientific">Pseudorhodobacter antarcticus</name>
    <dbReference type="NCBI Taxonomy" id="1077947"/>
    <lineage>
        <taxon>Bacteria</taxon>
        <taxon>Pseudomonadati</taxon>
        <taxon>Pseudomonadota</taxon>
        <taxon>Alphaproteobacteria</taxon>
        <taxon>Rhodobacterales</taxon>
        <taxon>Paracoccaceae</taxon>
        <taxon>Pseudorhodobacter</taxon>
    </lineage>
</organism>
<dbReference type="InterPro" id="IPR001789">
    <property type="entry name" value="Sig_transdc_resp-reg_receiver"/>
</dbReference>
<protein>
    <submittedName>
        <fullName evidence="4">Response regulator receiver domain-containing protein</fullName>
    </submittedName>
</protein>
<sequence length="317" mass="35606">MKILTVDDEPFFLEILNIALAELGYTDVSQSYSALDALRALEVGQEKFDCILLDIRMPGMDGVELCRRIRMMERYRRVPIMMVTSMSDRHHIDTAFAAGASDYLSKPLDATELKARMAMMERLVLERLRNQLLEYRVAAANDVVELKFDLDTPVMMEGFDRLIEYLALENYMLSLGIKDRHDVSAFVISISNAARIFGRISPVDFMNMLSDVAICIEDALKAVPGLVSYAGNGNFMVVTSGSNLIDTELVENTINLALEEFAATYQFDRIPSPVVVVGSQVRKTLFSRISPAKFLERAIAAIGSKTTPHMQWLKRIS</sequence>
<keyword evidence="1 2" id="KW-0597">Phosphoprotein</keyword>